<dbReference type="PROSITE" id="PS50987">
    <property type="entry name" value="HTH_ARSR_2"/>
    <property type="match status" value="1"/>
</dbReference>
<dbReference type="GO" id="GO:0003677">
    <property type="term" value="F:DNA binding"/>
    <property type="evidence" value="ECO:0007669"/>
    <property type="project" value="UniProtKB-KW"/>
</dbReference>
<dbReference type="GO" id="GO:0003700">
    <property type="term" value="F:DNA-binding transcription factor activity"/>
    <property type="evidence" value="ECO:0007669"/>
    <property type="project" value="InterPro"/>
</dbReference>
<comment type="caution">
    <text evidence="5">The sequence shown here is derived from an EMBL/GenBank/DDBJ whole genome shotgun (WGS) entry which is preliminary data.</text>
</comment>
<dbReference type="GeneID" id="95662751"/>
<dbReference type="Pfam" id="PF01022">
    <property type="entry name" value="HTH_5"/>
    <property type="match status" value="1"/>
</dbReference>
<evidence type="ECO:0000313" key="5">
    <source>
        <dbReference type="EMBL" id="GHG28273.1"/>
    </source>
</evidence>
<dbReference type="InterPro" id="IPR036388">
    <property type="entry name" value="WH-like_DNA-bd_sf"/>
</dbReference>
<evidence type="ECO:0000313" key="6">
    <source>
        <dbReference type="Proteomes" id="UP000632849"/>
    </source>
</evidence>
<evidence type="ECO:0000256" key="3">
    <source>
        <dbReference type="ARBA" id="ARBA00023163"/>
    </source>
</evidence>
<dbReference type="PRINTS" id="PR00778">
    <property type="entry name" value="HTHARSR"/>
</dbReference>
<name>A0A919BY03_STRFL</name>
<reference evidence="5" key="1">
    <citation type="journal article" date="2014" name="Int. J. Syst. Evol. Microbiol.">
        <title>Complete genome sequence of Corynebacterium casei LMG S-19264T (=DSM 44701T), isolated from a smear-ripened cheese.</title>
        <authorList>
            <consortium name="US DOE Joint Genome Institute (JGI-PGF)"/>
            <person name="Walter F."/>
            <person name="Albersmeier A."/>
            <person name="Kalinowski J."/>
            <person name="Ruckert C."/>
        </authorList>
    </citation>
    <scope>NUCLEOTIDE SEQUENCE</scope>
    <source>
        <strain evidence="5">JCM 4122</strain>
    </source>
</reference>
<gene>
    <name evidence="5" type="ORF">GCM10017667_76730</name>
</gene>
<dbReference type="InterPro" id="IPR011991">
    <property type="entry name" value="ArsR-like_HTH"/>
</dbReference>
<dbReference type="InterPro" id="IPR036390">
    <property type="entry name" value="WH_DNA-bd_sf"/>
</dbReference>
<dbReference type="AlphaFoldDB" id="A0A919BY03"/>
<dbReference type="SMART" id="SM00418">
    <property type="entry name" value="HTH_ARSR"/>
    <property type="match status" value="1"/>
</dbReference>
<sequence length="128" mass="14158">MATPLVRIPIETVSEGLCVPASPGPLIDRDEVELLTVRLKAMADQTRLQILHLIDRSPTGELCVCDLTESLDVAQPTVSRHLKILANAGLLRREQRGTWAWFSIRRDVLQDLGQRAFPRVADSASTCS</sequence>
<dbReference type="InterPro" id="IPR051081">
    <property type="entry name" value="HTH_MetalResp_TranReg"/>
</dbReference>
<dbReference type="PANTHER" id="PTHR33154:SF18">
    <property type="entry name" value="ARSENICAL RESISTANCE OPERON REPRESSOR"/>
    <property type="match status" value="1"/>
</dbReference>
<feature type="domain" description="HTH arsR-type" evidence="4">
    <location>
        <begin position="27"/>
        <end position="124"/>
    </location>
</feature>
<evidence type="ECO:0000259" key="4">
    <source>
        <dbReference type="PROSITE" id="PS50987"/>
    </source>
</evidence>
<dbReference type="RefSeq" id="WP_150234453.1">
    <property type="nucleotide sequence ID" value="NZ_BNBE01000004.1"/>
</dbReference>
<keyword evidence="2" id="KW-0238">DNA-binding</keyword>
<dbReference type="Proteomes" id="UP000632849">
    <property type="component" value="Unassembled WGS sequence"/>
</dbReference>
<reference evidence="5" key="2">
    <citation type="submission" date="2020-09" db="EMBL/GenBank/DDBJ databases">
        <authorList>
            <person name="Sun Q."/>
            <person name="Ohkuma M."/>
        </authorList>
    </citation>
    <scope>NUCLEOTIDE SEQUENCE</scope>
    <source>
        <strain evidence="5">JCM 4122</strain>
    </source>
</reference>
<dbReference type="Gene3D" id="1.10.10.10">
    <property type="entry name" value="Winged helix-like DNA-binding domain superfamily/Winged helix DNA-binding domain"/>
    <property type="match status" value="1"/>
</dbReference>
<keyword evidence="1" id="KW-0805">Transcription regulation</keyword>
<keyword evidence="6" id="KW-1185">Reference proteome</keyword>
<dbReference type="CDD" id="cd00090">
    <property type="entry name" value="HTH_ARSR"/>
    <property type="match status" value="1"/>
</dbReference>
<evidence type="ECO:0000256" key="2">
    <source>
        <dbReference type="ARBA" id="ARBA00023125"/>
    </source>
</evidence>
<keyword evidence="3" id="KW-0804">Transcription</keyword>
<protein>
    <recommendedName>
        <fullName evidence="4">HTH arsR-type domain-containing protein</fullName>
    </recommendedName>
</protein>
<dbReference type="NCBIfam" id="NF033788">
    <property type="entry name" value="HTH_metalloreg"/>
    <property type="match status" value="1"/>
</dbReference>
<accession>A0A919BY03</accession>
<dbReference type="EMBL" id="BNBE01000004">
    <property type="protein sequence ID" value="GHG28273.1"/>
    <property type="molecule type" value="Genomic_DNA"/>
</dbReference>
<evidence type="ECO:0000256" key="1">
    <source>
        <dbReference type="ARBA" id="ARBA00023015"/>
    </source>
</evidence>
<dbReference type="InterPro" id="IPR001845">
    <property type="entry name" value="HTH_ArsR_DNA-bd_dom"/>
</dbReference>
<organism evidence="5 6">
    <name type="scientific">Streptomyces filamentosus</name>
    <name type="common">Streptomyces roseosporus</name>
    <dbReference type="NCBI Taxonomy" id="67294"/>
    <lineage>
        <taxon>Bacteria</taxon>
        <taxon>Bacillati</taxon>
        <taxon>Actinomycetota</taxon>
        <taxon>Actinomycetes</taxon>
        <taxon>Kitasatosporales</taxon>
        <taxon>Streptomycetaceae</taxon>
        <taxon>Streptomyces</taxon>
    </lineage>
</organism>
<dbReference type="PANTHER" id="PTHR33154">
    <property type="entry name" value="TRANSCRIPTIONAL REGULATOR, ARSR FAMILY"/>
    <property type="match status" value="1"/>
</dbReference>
<dbReference type="SUPFAM" id="SSF46785">
    <property type="entry name" value="Winged helix' DNA-binding domain"/>
    <property type="match status" value="1"/>
</dbReference>
<proteinExistence type="predicted"/>